<name>A0ABR5SH77_9BACT</name>
<comment type="caution">
    <text evidence="1">The sequence shown here is derived from an EMBL/GenBank/DDBJ whole genome shotgun (WGS) entry which is preliminary data.</text>
</comment>
<dbReference type="Proteomes" id="UP000060487">
    <property type="component" value="Unassembled WGS sequence"/>
</dbReference>
<dbReference type="RefSeq" id="WP_157072839.1">
    <property type="nucleotide sequence ID" value="NZ_LNQR01000033.1"/>
</dbReference>
<accession>A0ABR5SH77</accession>
<evidence type="ECO:0000313" key="2">
    <source>
        <dbReference type="Proteomes" id="UP000060487"/>
    </source>
</evidence>
<dbReference type="EMBL" id="LNQR01000033">
    <property type="protein sequence ID" value="KWT91042.1"/>
    <property type="molecule type" value="Genomic_DNA"/>
</dbReference>
<organism evidence="1 2">
    <name type="scientific">Candidatus Magnetominusculus xianensis</name>
    <dbReference type="NCBI Taxonomy" id="1748249"/>
    <lineage>
        <taxon>Bacteria</taxon>
        <taxon>Pseudomonadati</taxon>
        <taxon>Nitrospirota</taxon>
        <taxon>Nitrospiria</taxon>
        <taxon>Nitrospirales</taxon>
        <taxon>Nitrospiraceae</taxon>
        <taxon>Candidatus Magnetominusculus</taxon>
    </lineage>
</organism>
<gene>
    <name evidence="1" type="ORF">ASN18_0989</name>
</gene>
<evidence type="ECO:0000313" key="1">
    <source>
        <dbReference type="EMBL" id="KWT91042.1"/>
    </source>
</evidence>
<keyword evidence="2" id="KW-1185">Reference proteome</keyword>
<proteinExistence type="predicted"/>
<sequence>MKHRHLSHDGFTIAAIEDIIARGQLPDWVPLIRAIRADPYGEIAMKTISLCERPLYGSPVFRRVINTARQS</sequence>
<reference evidence="1 2" key="1">
    <citation type="submission" date="2015-11" db="EMBL/GenBank/DDBJ databases">
        <authorList>
            <person name="Lin W."/>
        </authorList>
    </citation>
    <scope>NUCLEOTIDE SEQUENCE [LARGE SCALE GENOMIC DNA]</scope>
    <source>
        <strain evidence="1 2">HCH-1</strain>
    </source>
</reference>
<protein>
    <submittedName>
        <fullName evidence="1">Uncharacterized protein</fullName>
    </submittedName>
</protein>